<evidence type="ECO:0000313" key="2">
    <source>
        <dbReference type="Proteomes" id="UP000001662"/>
    </source>
</evidence>
<dbReference type="SUPFAM" id="SSF52172">
    <property type="entry name" value="CheY-like"/>
    <property type="match status" value="1"/>
</dbReference>
<dbReference type="eggNOG" id="ENOG503336P">
    <property type="taxonomic scope" value="Bacteria"/>
</dbReference>
<dbReference type="Proteomes" id="UP000001662">
    <property type="component" value="Chromosome"/>
</dbReference>
<dbReference type="STRING" id="610130.Closa_1115"/>
<proteinExistence type="predicted"/>
<dbReference type="EMBL" id="CP002109">
    <property type="protein sequence ID" value="ADL03731.1"/>
    <property type="molecule type" value="Genomic_DNA"/>
</dbReference>
<evidence type="ECO:0008006" key="3">
    <source>
        <dbReference type="Google" id="ProtNLM"/>
    </source>
</evidence>
<evidence type="ECO:0000313" key="1">
    <source>
        <dbReference type="EMBL" id="ADL03731.1"/>
    </source>
</evidence>
<dbReference type="InterPro" id="IPR011006">
    <property type="entry name" value="CheY-like_superfamily"/>
</dbReference>
<organism evidence="1 2">
    <name type="scientific">Lacrimispora saccharolytica (strain ATCC 35040 / DSM 2544 / NRCC 2533 / WM1)</name>
    <name type="common">Clostridium saccharolyticum</name>
    <dbReference type="NCBI Taxonomy" id="610130"/>
    <lineage>
        <taxon>Bacteria</taxon>
        <taxon>Bacillati</taxon>
        <taxon>Bacillota</taxon>
        <taxon>Clostridia</taxon>
        <taxon>Lachnospirales</taxon>
        <taxon>Lachnospiraceae</taxon>
        <taxon>Lacrimispora</taxon>
    </lineage>
</organism>
<protein>
    <recommendedName>
        <fullName evidence="3">Response regulatory domain-containing protein</fullName>
    </recommendedName>
</protein>
<dbReference type="PaxDb" id="610130-Closa_1115"/>
<dbReference type="HOGENOM" id="CLU_1583683_0_0_9"/>
<dbReference type="OrthoDB" id="2083440at2"/>
<reference evidence="1" key="1">
    <citation type="submission" date="2010-07" db="EMBL/GenBank/DDBJ databases">
        <title>Complete sequence of Clostridium saccharolyticum WM1.</title>
        <authorList>
            <consortium name="US DOE Joint Genome Institute"/>
            <person name="Lucas S."/>
            <person name="Copeland A."/>
            <person name="Lapidus A."/>
            <person name="Cheng J.-F."/>
            <person name="Bruce D."/>
            <person name="Goodwin L."/>
            <person name="Pitluck S."/>
            <person name="Chertkov O."/>
            <person name="Detter J.C."/>
            <person name="Han C."/>
            <person name="Tapia R."/>
            <person name="Land M."/>
            <person name="Hauser L."/>
            <person name="Chang Y.-J."/>
            <person name="Jeffries C."/>
            <person name="Kyrpides N."/>
            <person name="Ivanova N."/>
            <person name="Mikhailova N."/>
            <person name="Mouttaki H."/>
            <person name="Lin L."/>
            <person name="Zhou J."/>
            <person name="Hemme C.L."/>
            <person name="Woyke T."/>
        </authorList>
    </citation>
    <scope>NUCLEOTIDE SEQUENCE [LARGE SCALE GENOMIC DNA]</scope>
    <source>
        <strain evidence="1">WM1</strain>
    </source>
</reference>
<sequence length="168" mass="19778">MSENNPYVQNKIRVLIISDRLMDRAIELSNYLCSAGIHIVGLVKNKDQALEMVDQVIDFLIIAGYLENQQGYEIINEYRKRHKTFTAVHWAMLDSLISSYCNEYKIPLMFERTRPISDFVVYLQEHRPSCVALTDEELSAVSDENEQSCKHQYTLLERLKKYFWSNQF</sequence>
<dbReference type="AlphaFoldDB" id="D9R7K2"/>
<gene>
    <name evidence="1" type="ordered locus">Closa_1115</name>
</gene>
<keyword evidence="2" id="KW-1185">Reference proteome</keyword>
<accession>D9R7K2</accession>
<dbReference type="Gene3D" id="3.40.50.2300">
    <property type="match status" value="1"/>
</dbReference>
<name>D9R7K2_LACSW</name>
<dbReference type="KEGG" id="csh:Closa_1115"/>
<dbReference type="RefSeq" id="WP_013271826.1">
    <property type="nucleotide sequence ID" value="NC_014376.1"/>
</dbReference>